<dbReference type="InterPro" id="IPR021327">
    <property type="entry name" value="DUF2934"/>
</dbReference>
<dbReference type="Proteomes" id="UP000494252">
    <property type="component" value="Unassembled WGS sequence"/>
</dbReference>
<name>A0A6J5GP74_9BURK</name>
<dbReference type="Pfam" id="PF11154">
    <property type="entry name" value="DUF2934"/>
    <property type="match status" value="1"/>
</dbReference>
<keyword evidence="3" id="KW-1185">Reference proteome</keyword>
<organism evidence="2 3">
    <name type="scientific">Paraburkholderia fynbosensis</name>
    <dbReference type="NCBI Taxonomy" id="1200993"/>
    <lineage>
        <taxon>Bacteria</taxon>
        <taxon>Pseudomonadati</taxon>
        <taxon>Pseudomonadota</taxon>
        <taxon>Betaproteobacteria</taxon>
        <taxon>Burkholderiales</taxon>
        <taxon>Burkholderiaceae</taxon>
        <taxon>Paraburkholderia</taxon>
    </lineage>
</organism>
<dbReference type="RefSeq" id="WP_175164626.1">
    <property type="nucleotide sequence ID" value="NZ_CADIKI010000018.1"/>
</dbReference>
<evidence type="ECO:0008006" key="4">
    <source>
        <dbReference type="Google" id="ProtNLM"/>
    </source>
</evidence>
<sequence length="70" mass="7957">METETIEQRIRAKAYALWQEDGSMEGCADEYWKKARALVEAEVAEERRREAADGPASNEERRPATDDPAT</sequence>
<feature type="region of interest" description="Disordered" evidence="1">
    <location>
        <begin position="44"/>
        <end position="70"/>
    </location>
</feature>
<evidence type="ECO:0000256" key="1">
    <source>
        <dbReference type="SAM" id="MobiDB-lite"/>
    </source>
</evidence>
<dbReference type="AlphaFoldDB" id="A0A6J5GP74"/>
<accession>A0A6J5GP74</accession>
<protein>
    <recommendedName>
        <fullName evidence="4">DUF2934 domain-containing protein</fullName>
    </recommendedName>
</protein>
<reference evidence="2 3" key="1">
    <citation type="submission" date="2020-04" db="EMBL/GenBank/DDBJ databases">
        <authorList>
            <person name="De Canck E."/>
        </authorList>
    </citation>
    <scope>NUCLEOTIDE SEQUENCE [LARGE SCALE GENOMIC DNA]</scope>
    <source>
        <strain evidence="2 3">LMG 27177</strain>
    </source>
</reference>
<evidence type="ECO:0000313" key="3">
    <source>
        <dbReference type="Proteomes" id="UP000494252"/>
    </source>
</evidence>
<proteinExistence type="predicted"/>
<dbReference type="EMBL" id="CADIKI010000018">
    <property type="protein sequence ID" value="CAB3803085.1"/>
    <property type="molecule type" value="Genomic_DNA"/>
</dbReference>
<evidence type="ECO:0000313" key="2">
    <source>
        <dbReference type="EMBL" id="CAB3803085.1"/>
    </source>
</evidence>
<gene>
    <name evidence="2" type="ORF">LMG27177_05385</name>
</gene>